<feature type="transmembrane region" description="Helical" evidence="1">
    <location>
        <begin position="36"/>
        <end position="55"/>
    </location>
</feature>
<feature type="transmembrane region" description="Helical" evidence="1">
    <location>
        <begin position="152"/>
        <end position="173"/>
    </location>
</feature>
<dbReference type="InterPro" id="IPR050879">
    <property type="entry name" value="Acyltransferase_3"/>
</dbReference>
<keyword evidence="1" id="KW-0812">Transmembrane</keyword>
<feature type="transmembrane region" description="Helical" evidence="1">
    <location>
        <begin position="300"/>
        <end position="324"/>
    </location>
</feature>
<dbReference type="GO" id="GO:0016020">
    <property type="term" value="C:membrane"/>
    <property type="evidence" value="ECO:0007669"/>
    <property type="project" value="TreeGrafter"/>
</dbReference>
<gene>
    <name evidence="3" type="ORF">BSFP_058560</name>
</gene>
<feature type="transmembrane region" description="Helical" evidence="1">
    <location>
        <begin position="209"/>
        <end position="228"/>
    </location>
</feature>
<keyword evidence="1" id="KW-1133">Transmembrane helix</keyword>
<dbReference type="InterPro" id="IPR002656">
    <property type="entry name" value="Acyl_transf_3_dom"/>
</dbReference>
<feature type="domain" description="Acyltransferase 3" evidence="2">
    <location>
        <begin position="14"/>
        <end position="315"/>
    </location>
</feature>
<organism evidence="3 4">
    <name type="scientific">Burkholderia stabilis</name>
    <dbReference type="NCBI Taxonomy" id="95485"/>
    <lineage>
        <taxon>Bacteria</taxon>
        <taxon>Pseudomonadati</taxon>
        <taxon>Pseudomonadota</taxon>
        <taxon>Betaproteobacteria</taxon>
        <taxon>Burkholderiales</taxon>
        <taxon>Burkholderiaceae</taxon>
        <taxon>Burkholderia</taxon>
        <taxon>Burkholderia cepacia complex</taxon>
    </lineage>
</organism>
<dbReference type="PANTHER" id="PTHR23028:SF131">
    <property type="entry name" value="BLR2367 PROTEIN"/>
    <property type="match status" value="1"/>
</dbReference>
<feature type="transmembrane region" description="Helical" evidence="1">
    <location>
        <begin position="179"/>
        <end position="197"/>
    </location>
</feature>
<dbReference type="AlphaFoldDB" id="A0A1Y1BX93"/>
<accession>A0A1Y1BX93</accession>
<keyword evidence="3" id="KW-0808">Transferase</keyword>
<proteinExistence type="predicted"/>
<dbReference type="GO" id="GO:0016747">
    <property type="term" value="F:acyltransferase activity, transferring groups other than amino-acyl groups"/>
    <property type="evidence" value="ECO:0007669"/>
    <property type="project" value="InterPro"/>
</dbReference>
<reference evidence="3 4" key="1">
    <citation type="journal article" date="2017" name="Genome Announc.">
        <title>Complete Genome Sequence of Burkholderia stabilis FERMP-21014.</title>
        <authorList>
            <person name="Konishi K."/>
            <person name="Kumagai T."/>
            <person name="Sakasegawa S."/>
            <person name="Tamura T."/>
        </authorList>
    </citation>
    <scope>NUCLEOTIDE SEQUENCE [LARGE SCALE GENOMIC DNA]</scope>
    <source>
        <strain evidence="3 4">FERMP-21014</strain>
    </source>
</reference>
<protein>
    <submittedName>
        <fullName evidence="3">Acyltransferase</fullName>
    </submittedName>
</protein>
<feature type="transmembrane region" description="Helical" evidence="1">
    <location>
        <begin position="67"/>
        <end position="87"/>
    </location>
</feature>
<keyword evidence="3" id="KW-0012">Acyltransferase</keyword>
<keyword evidence="1" id="KW-0472">Membrane</keyword>
<evidence type="ECO:0000313" key="4">
    <source>
        <dbReference type="Proteomes" id="UP000218432"/>
    </source>
</evidence>
<dbReference type="Pfam" id="PF01757">
    <property type="entry name" value="Acyl_transf_3"/>
    <property type="match status" value="1"/>
</dbReference>
<feature type="transmembrane region" description="Helical" evidence="1">
    <location>
        <begin position="266"/>
        <end position="288"/>
    </location>
</feature>
<dbReference type="GO" id="GO:0000271">
    <property type="term" value="P:polysaccharide biosynthetic process"/>
    <property type="evidence" value="ECO:0007669"/>
    <property type="project" value="TreeGrafter"/>
</dbReference>
<dbReference type="PANTHER" id="PTHR23028">
    <property type="entry name" value="ACETYLTRANSFERASE"/>
    <property type="match status" value="1"/>
</dbReference>
<sequence length="347" mass="37369">MSANTRRQPIYLNIQSARALAALAVVAYHLHVLPSGQAGVDVFFVISGFIMSCVAPYEGRDFLVKRLIRIVPLYWVTTLGIYAIALLRPHWLNTTTAAPDYLVKSLLFIPYVKENGHWGPLNLNGWTLEYEMLFYLVVAAALGCVRARHTTAFAALTLALLCACAAVFDLRGATVVGHLGQPFVLEFGLGVVAHGVLQTGIVKRIAAPVWAAVAIAAIAAIPLLQMCYGTPEGFVRVVLWGGSAFVLIVALVALDRRGWTNRNPIMAALGASSYSIYLIHPYVIGMAVKLAGLRADPRTGAGLGAACAILGVACVCGYVCHVWIERPMLKALNRRFRRARGAAESAT</sequence>
<feature type="transmembrane region" description="Helical" evidence="1">
    <location>
        <begin position="12"/>
        <end position="30"/>
    </location>
</feature>
<feature type="transmembrane region" description="Helical" evidence="1">
    <location>
        <begin position="234"/>
        <end position="254"/>
    </location>
</feature>
<feature type="transmembrane region" description="Helical" evidence="1">
    <location>
        <begin position="128"/>
        <end position="145"/>
    </location>
</feature>
<evidence type="ECO:0000256" key="1">
    <source>
        <dbReference type="SAM" id="Phobius"/>
    </source>
</evidence>
<dbReference type="RefSeq" id="WP_096475312.1">
    <property type="nucleotide sequence ID" value="NZ_AP018112.1"/>
</dbReference>
<dbReference type="Proteomes" id="UP000218432">
    <property type="component" value="Chromosome 2"/>
</dbReference>
<name>A0A1Y1BX93_9BURK</name>
<evidence type="ECO:0000259" key="2">
    <source>
        <dbReference type="Pfam" id="PF01757"/>
    </source>
</evidence>
<dbReference type="EMBL" id="AP018112">
    <property type="protein sequence ID" value="BAX62988.1"/>
    <property type="molecule type" value="Genomic_DNA"/>
</dbReference>
<evidence type="ECO:0000313" key="3">
    <source>
        <dbReference type="EMBL" id="BAX62988.1"/>
    </source>
</evidence>